<gene>
    <name evidence="2" type="ORF">G5A70_03135</name>
</gene>
<comment type="caution">
    <text evidence="2">The sequence shown here is derived from an EMBL/GenBank/DDBJ whole genome shotgun (WGS) entry which is preliminary data.</text>
</comment>
<feature type="transmembrane region" description="Helical" evidence="1">
    <location>
        <begin position="434"/>
        <end position="456"/>
    </location>
</feature>
<evidence type="ECO:0000313" key="2">
    <source>
        <dbReference type="EMBL" id="NSJ85201.1"/>
    </source>
</evidence>
<keyword evidence="1" id="KW-0472">Membrane</keyword>
<reference evidence="2 3" key="1">
    <citation type="journal article" date="2020" name="Cell Host Microbe">
        <title>Functional and Genomic Variation between Human-Derived Isolates of Lachnospiraceae Reveals Inter- and Intra-Species Diversity.</title>
        <authorList>
            <person name="Sorbara M.T."/>
            <person name="Littmann E.R."/>
            <person name="Fontana E."/>
            <person name="Moody T.U."/>
            <person name="Kohout C.E."/>
            <person name="Gjonbalaj M."/>
            <person name="Eaton V."/>
            <person name="Seok R."/>
            <person name="Leiner I.M."/>
            <person name="Pamer E.G."/>
        </authorList>
    </citation>
    <scope>NUCLEOTIDE SEQUENCE [LARGE SCALE GENOMIC DNA]</scope>
    <source>
        <strain evidence="2 3">MSK.15.26</strain>
    </source>
</reference>
<accession>A0ABX2I420</accession>
<feature type="transmembrane region" description="Helical" evidence="1">
    <location>
        <begin position="168"/>
        <end position="187"/>
    </location>
</feature>
<evidence type="ECO:0000256" key="1">
    <source>
        <dbReference type="SAM" id="Phobius"/>
    </source>
</evidence>
<dbReference type="EMBL" id="JAAITA010000002">
    <property type="protein sequence ID" value="NSJ85201.1"/>
    <property type="molecule type" value="Genomic_DNA"/>
</dbReference>
<feature type="transmembrane region" description="Helical" evidence="1">
    <location>
        <begin position="364"/>
        <end position="386"/>
    </location>
</feature>
<dbReference type="RefSeq" id="WP_173747927.1">
    <property type="nucleotide sequence ID" value="NZ_JAAITA010000002.1"/>
</dbReference>
<sequence>MKKKKKQTAGRKWILQLFLLLGISLLAGVLFEGLYEMNTYRRSLKGGHQAEKEQIEKQYIKLSEPEAGVNENGAEEGFYRIKIIFPERYINKFQYSYTAREDFVPIIKIHTKDIYKNSEVREIRDVCRKNLEESVVNLKDYVTEIEIKVPQGVRLYNFTIENSWNWNWYRTAYAFVFVLLVLSAFCWRKQIGKKPEYGFLVYGIGLGLLLIALQPPECVSWDEHIHFNKTFHWFEEGQVPQSVAEAYITQYPETIDGSAFLSEEEKQLQIEYLNENTDIQAQDYEKAANPLNAIGELHMALAVKAAEALGLPFYVQFLLGKAANLLLYVLVMFLAIKIVPVGKMFLTAIALMPTALLQAVSYTYDVSVIAFVTLGFVLIIEEFFYIDRKLTWQKQILIAFVFILGSCPKPVYIPILALLLALPEEKFRTKWEMVLCKGIAVIICVAMIMTLLLPAASGSVEGDSRGGATDVGKQLALVMQHPLGYLAVFWKNFYGSLNSYIFGGDAVANLAYAGKHQLHAMAAVFCFAVAFTEKKKRFVFSKKTAVAYRVILAFVLAMIIGLLWSALYVSFTPVGSTEIAGVQARYYIPLLFPLYLLFYTDKMEGKWKDTSYTTAVFWIILFIAHGAFYTPYFLKYCQ</sequence>
<keyword evidence="1" id="KW-1133">Transmembrane helix</keyword>
<keyword evidence="1" id="KW-0812">Transmembrane</keyword>
<feature type="transmembrane region" description="Helical" evidence="1">
    <location>
        <begin position="584"/>
        <end position="600"/>
    </location>
</feature>
<feature type="transmembrane region" description="Helical" evidence="1">
    <location>
        <begin position="325"/>
        <end position="352"/>
    </location>
</feature>
<keyword evidence="3" id="KW-1185">Reference proteome</keyword>
<dbReference type="Pfam" id="PF09913">
    <property type="entry name" value="DUF2142"/>
    <property type="match status" value="1"/>
</dbReference>
<feature type="transmembrane region" description="Helical" evidence="1">
    <location>
        <begin position="199"/>
        <end position="216"/>
    </location>
</feature>
<feature type="transmembrane region" description="Helical" evidence="1">
    <location>
        <begin position="398"/>
        <end position="422"/>
    </location>
</feature>
<feature type="transmembrane region" description="Helical" evidence="1">
    <location>
        <begin position="545"/>
        <end position="564"/>
    </location>
</feature>
<name>A0ABX2I420_BLAHA</name>
<feature type="transmembrane region" description="Helical" evidence="1">
    <location>
        <begin position="516"/>
        <end position="533"/>
    </location>
</feature>
<dbReference type="InterPro" id="IPR018674">
    <property type="entry name" value="DUF2142_membrane"/>
</dbReference>
<proteinExistence type="predicted"/>
<feature type="transmembrane region" description="Helical" evidence="1">
    <location>
        <begin position="612"/>
        <end position="634"/>
    </location>
</feature>
<organism evidence="2 3">
    <name type="scientific">Blautia hansenii</name>
    <name type="common">Ruminococcus hansenii</name>
    <dbReference type="NCBI Taxonomy" id="1322"/>
    <lineage>
        <taxon>Bacteria</taxon>
        <taxon>Bacillati</taxon>
        <taxon>Bacillota</taxon>
        <taxon>Clostridia</taxon>
        <taxon>Lachnospirales</taxon>
        <taxon>Lachnospiraceae</taxon>
        <taxon>Blautia</taxon>
    </lineage>
</organism>
<evidence type="ECO:0000313" key="3">
    <source>
        <dbReference type="Proteomes" id="UP000822142"/>
    </source>
</evidence>
<dbReference type="Proteomes" id="UP000822142">
    <property type="component" value="Unassembled WGS sequence"/>
</dbReference>
<protein>
    <submittedName>
        <fullName evidence="2">DUF2142 domain-containing protein</fullName>
    </submittedName>
</protein>